<feature type="transmembrane region" description="Helical" evidence="7">
    <location>
        <begin position="64"/>
        <end position="85"/>
    </location>
</feature>
<dbReference type="InterPro" id="IPR001626">
    <property type="entry name" value="ABC_TroCD"/>
</dbReference>
<evidence type="ECO:0000256" key="4">
    <source>
        <dbReference type="ARBA" id="ARBA00022989"/>
    </source>
</evidence>
<feature type="transmembrane region" description="Helical" evidence="7">
    <location>
        <begin position="257"/>
        <end position="276"/>
    </location>
</feature>
<feature type="transmembrane region" description="Helical" evidence="7">
    <location>
        <begin position="187"/>
        <end position="214"/>
    </location>
</feature>
<organism evidence="8 9">
    <name type="scientific">Corynebacterium striatum</name>
    <dbReference type="NCBI Taxonomy" id="43770"/>
    <lineage>
        <taxon>Bacteria</taxon>
        <taxon>Bacillati</taxon>
        <taxon>Actinomycetota</taxon>
        <taxon>Actinomycetes</taxon>
        <taxon>Mycobacteriales</taxon>
        <taxon>Corynebacteriaceae</taxon>
        <taxon>Corynebacterium</taxon>
    </lineage>
</organism>
<feature type="transmembrane region" description="Helical" evidence="7">
    <location>
        <begin position="226"/>
        <end position="245"/>
    </location>
</feature>
<comment type="subcellular location">
    <subcellularLocation>
        <location evidence="6">Cell membrane</location>
        <topology evidence="6">Multi-pass membrane protein</topology>
    </subcellularLocation>
    <subcellularLocation>
        <location evidence="1">Membrane</location>
        <topology evidence="1">Multi-pass membrane protein</topology>
    </subcellularLocation>
</comment>
<evidence type="ECO:0000313" key="8">
    <source>
        <dbReference type="EMBL" id="GEA42772.1"/>
    </source>
</evidence>
<gene>
    <name evidence="8" type="ORF">Cst04h_09420</name>
</gene>
<dbReference type="AlphaFoldDB" id="A0ABC9ZL61"/>
<dbReference type="InterPro" id="IPR037294">
    <property type="entry name" value="ABC_BtuC-like"/>
</dbReference>
<evidence type="ECO:0000256" key="7">
    <source>
        <dbReference type="SAM" id="Phobius"/>
    </source>
</evidence>
<keyword evidence="4 7" id="KW-1133">Transmembrane helix</keyword>
<name>A0ABC9ZL61_CORST</name>
<dbReference type="PANTHER" id="PTHR30477:SF0">
    <property type="entry name" value="METAL TRANSPORT SYSTEM MEMBRANE PROTEIN TM_0125-RELATED"/>
    <property type="match status" value="1"/>
</dbReference>
<feature type="transmembrane region" description="Helical" evidence="7">
    <location>
        <begin position="137"/>
        <end position="155"/>
    </location>
</feature>
<comment type="similarity">
    <text evidence="2 6">Belongs to the ABC-3 integral membrane protein family.</text>
</comment>
<sequence length="277" mass="28683">MIEQILFAPYLRNAFLFLLCLSIAGAAISVLVNLRRMEFTVEALVHSVFPGIVVGLIVGGIPGIVPGAAAVAAVTVLVLASLGSGRGQSARKLDMEAGTAVVLTFMYGIGVVISLAYGDKSGQLEALMFGRLLDVTQSRLATSVTLCVIAALLILTTWRMQILVAFDTTAARAMGINVAAYELIANIAVGLIVVAASSAVGVLLVIGFIVIPGLSARLIARSPRSMCFWAAGLSTLAVVVGFAIMLSQTTHQISPQAIVSLMLVATVPLAGLKGVFS</sequence>
<dbReference type="SUPFAM" id="SSF81345">
    <property type="entry name" value="ABC transporter involved in vitamin B12 uptake, BtuC"/>
    <property type="match status" value="1"/>
</dbReference>
<keyword evidence="3 6" id="KW-0812">Transmembrane</keyword>
<evidence type="ECO:0000256" key="6">
    <source>
        <dbReference type="RuleBase" id="RU003943"/>
    </source>
</evidence>
<evidence type="ECO:0000256" key="5">
    <source>
        <dbReference type="ARBA" id="ARBA00023136"/>
    </source>
</evidence>
<proteinExistence type="inferred from homology"/>
<keyword evidence="5 7" id="KW-0472">Membrane</keyword>
<dbReference type="RefSeq" id="WP_005527649.1">
    <property type="nucleotide sequence ID" value="NZ_BJLD01000001.1"/>
</dbReference>
<dbReference type="Pfam" id="PF00950">
    <property type="entry name" value="ABC-3"/>
    <property type="match status" value="1"/>
</dbReference>
<evidence type="ECO:0000256" key="2">
    <source>
        <dbReference type="ARBA" id="ARBA00008034"/>
    </source>
</evidence>
<feature type="transmembrane region" description="Helical" evidence="7">
    <location>
        <begin position="39"/>
        <end position="58"/>
    </location>
</feature>
<evidence type="ECO:0000256" key="3">
    <source>
        <dbReference type="ARBA" id="ARBA00022692"/>
    </source>
</evidence>
<keyword evidence="6" id="KW-0813">Transport</keyword>
<dbReference type="PANTHER" id="PTHR30477">
    <property type="entry name" value="ABC-TRANSPORTER METAL-BINDING PROTEIN"/>
    <property type="match status" value="1"/>
</dbReference>
<protein>
    <submittedName>
        <fullName evidence="8">Zinc ABC transporter permease</fullName>
    </submittedName>
</protein>
<dbReference type="EMBL" id="BJLD01000001">
    <property type="protein sequence ID" value="GEA42772.1"/>
    <property type="molecule type" value="Genomic_DNA"/>
</dbReference>
<comment type="caution">
    <text evidence="8">The sequence shown here is derived from an EMBL/GenBank/DDBJ whole genome shotgun (WGS) entry which is preliminary data.</text>
</comment>
<dbReference type="GO" id="GO:0005886">
    <property type="term" value="C:plasma membrane"/>
    <property type="evidence" value="ECO:0007669"/>
    <property type="project" value="UniProtKB-SubCell"/>
</dbReference>
<dbReference type="Gene3D" id="1.10.3470.10">
    <property type="entry name" value="ABC transporter involved in vitamin B12 uptake, BtuC"/>
    <property type="match status" value="1"/>
</dbReference>
<reference evidence="8 9" key="1">
    <citation type="submission" date="2019-06" db="EMBL/GenBank/DDBJ databases">
        <title>Draft genome sequence of Corynebacterium striatum NBRC 15291.</title>
        <authorList>
            <person name="Miura T."/>
            <person name="Furukawa M."/>
            <person name="Shimamura M."/>
            <person name="Ohyama Y."/>
            <person name="Yamazoe A."/>
            <person name="Kawasaki H."/>
        </authorList>
    </citation>
    <scope>NUCLEOTIDE SEQUENCE [LARGE SCALE GENOMIC DNA]</scope>
    <source>
        <strain evidence="8 9">NBRC 15291</strain>
    </source>
</reference>
<evidence type="ECO:0000313" key="9">
    <source>
        <dbReference type="Proteomes" id="UP000315234"/>
    </source>
</evidence>
<feature type="transmembrane region" description="Helical" evidence="7">
    <location>
        <begin position="97"/>
        <end position="117"/>
    </location>
</feature>
<evidence type="ECO:0000256" key="1">
    <source>
        <dbReference type="ARBA" id="ARBA00004141"/>
    </source>
</evidence>
<accession>A0ABC9ZL61</accession>
<dbReference type="Proteomes" id="UP000315234">
    <property type="component" value="Unassembled WGS sequence"/>
</dbReference>
<feature type="transmembrane region" description="Helical" evidence="7">
    <location>
        <begin position="14"/>
        <end position="32"/>
    </location>
</feature>